<comment type="function">
    <text evidence="8">Catalyzes the dephosphorylation of histidinol-phosphate to histidinol, the direct precursor of histidine.</text>
</comment>
<comment type="similarity">
    <text evidence="10">Belongs to the inositol monophosphatase superfamily.</text>
</comment>
<feature type="binding site" evidence="9">
    <location>
        <position position="71"/>
    </location>
    <ligand>
        <name>Mg(2+)</name>
        <dbReference type="ChEBI" id="CHEBI:18420"/>
        <label>1</label>
        <note>catalytic</note>
    </ligand>
</feature>
<dbReference type="SUPFAM" id="SSF56655">
    <property type="entry name" value="Carbohydrate phosphatase"/>
    <property type="match status" value="1"/>
</dbReference>
<dbReference type="PANTHER" id="PTHR20854">
    <property type="entry name" value="INOSITOL MONOPHOSPHATASE"/>
    <property type="match status" value="1"/>
</dbReference>
<proteinExistence type="inferred from homology"/>
<feature type="binding site" evidence="9">
    <location>
        <position position="87"/>
    </location>
    <ligand>
        <name>Mg(2+)</name>
        <dbReference type="ChEBI" id="CHEBI:18420"/>
        <label>1</label>
        <note>catalytic</note>
    </ligand>
</feature>
<evidence type="ECO:0000256" key="4">
    <source>
        <dbReference type="ARBA" id="ARBA00022723"/>
    </source>
</evidence>
<evidence type="ECO:0000256" key="10">
    <source>
        <dbReference type="RuleBase" id="RU364068"/>
    </source>
</evidence>
<keyword evidence="6 9" id="KW-0460">Magnesium</keyword>
<evidence type="ECO:0000256" key="6">
    <source>
        <dbReference type="ARBA" id="ARBA00022842"/>
    </source>
</evidence>
<dbReference type="PANTHER" id="PTHR20854:SF4">
    <property type="entry name" value="INOSITOL-1-MONOPHOSPHATASE-RELATED"/>
    <property type="match status" value="1"/>
</dbReference>
<dbReference type="Gene3D" id="3.40.190.80">
    <property type="match status" value="1"/>
</dbReference>
<accession>A0A9W6P8K9</accession>
<keyword evidence="4 9" id="KW-0479">Metal-binding</keyword>
<comment type="pathway">
    <text evidence="3">Amino-acid biosynthesis; L-histidine biosynthesis; L-histidine from 5-phospho-alpha-D-ribose 1-diphosphate: step 8/9.</text>
</comment>
<dbReference type="Gene3D" id="3.30.540.10">
    <property type="entry name" value="Fructose-1,6-Bisphosphatase, subunit A, domain 1"/>
    <property type="match status" value="1"/>
</dbReference>
<evidence type="ECO:0000256" key="3">
    <source>
        <dbReference type="ARBA" id="ARBA00004970"/>
    </source>
</evidence>
<dbReference type="FunFam" id="3.30.540.10:FF:000003">
    <property type="entry name" value="Inositol-1-monophosphatase"/>
    <property type="match status" value="1"/>
</dbReference>
<evidence type="ECO:0000256" key="5">
    <source>
        <dbReference type="ARBA" id="ARBA00022801"/>
    </source>
</evidence>
<organism evidence="11 12">
    <name type="scientific">Nocardiopsis ansamitocini</name>
    <dbReference type="NCBI Taxonomy" id="1670832"/>
    <lineage>
        <taxon>Bacteria</taxon>
        <taxon>Bacillati</taxon>
        <taxon>Actinomycetota</taxon>
        <taxon>Actinomycetes</taxon>
        <taxon>Streptosporangiales</taxon>
        <taxon>Nocardiopsidaceae</taxon>
        <taxon>Nocardiopsis</taxon>
    </lineage>
</organism>
<evidence type="ECO:0000256" key="8">
    <source>
        <dbReference type="ARBA" id="ARBA00053547"/>
    </source>
</evidence>
<evidence type="ECO:0000256" key="1">
    <source>
        <dbReference type="ARBA" id="ARBA00001033"/>
    </source>
</evidence>
<comment type="catalytic activity">
    <reaction evidence="1 10">
        <text>a myo-inositol phosphate + H2O = myo-inositol + phosphate</text>
        <dbReference type="Rhea" id="RHEA:24056"/>
        <dbReference type="ChEBI" id="CHEBI:15377"/>
        <dbReference type="ChEBI" id="CHEBI:17268"/>
        <dbReference type="ChEBI" id="CHEBI:43474"/>
        <dbReference type="ChEBI" id="CHEBI:84139"/>
        <dbReference type="EC" id="3.1.3.25"/>
    </reaction>
</comment>
<name>A0A9W6P8K9_9ACTN</name>
<dbReference type="GO" id="GO:0008934">
    <property type="term" value="F:inositol monophosphate 1-phosphatase activity"/>
    <property type="evidence" value="ECO:0007669"/>
    <property type="project" value="InterPro"/>
</dbReference>
<gene>
    <name evidence="11" type="primary">suhB</name>
    <name evidence="11" type="ORF">Nans01_33950</name>
</gene>
<dbReference type="EMBL" id="BSQG01000005">
    <property type="protein sequence ID" value="GLU49044.1"/>
    <property type="molecule type" value="Genomic_DNA"/>
</dbReference>
<dbReference type="PROSITE" id="PS00629">
    <property type="entry name" value="IMP_1"/>
    <property type="match status" value="1"/>
</dbReference>
<sequence length="266" mass="27290">MADHDPHDLLALALRAAEDAGALAARGQAGIAVLDTKSSPTDVVTEMDRAAEELIREVLLGARPGDAILGEEGGAAEGRSGVRWLVDPIDGTVNYLYGRPDWAVSIAAEADGVVVAGVVFAPARGTVYTAVLGEGATRDGSPITAAPRVGLGLALVGTGFGYAAQRRVHQAAVLSEVVPRVRDIRRAGAAALDLCAVADGQLNAYYERGLHPWDWGAGALVAQEAGARVGGLRGLGPNGDLTLAAAPGLFEELHNLLEPLGADRDA</sequence>
<dbReference type="Proteomes" id="UP001165092">
    <property type="component" value="Unassembled WGS sequence"/>
</dbReference>
<keyword evidence="5 10" id="KW-0378">Hydrolase</keyword>
<comment type="caution">
    <text evidence="11">The sequence shown here is derived from an EMBL/GenBank/DDBJ whole genome shotgun (WGS) entry which is preliminary data.</text>
</comment>
<dbReference type="GO" id="GO:0046872">
    <property type="term" value="F:metal ion binding"/>
    <property type="evidence" value="ECO:0007669"/>
    <property type="project" value="UniProtKB-KW"/>
</dbReference>
<feature type="binding site" evidence="9">
    <location>
        <position position="90"/>
    </location>
    <ligand>
        <name>Mg(2+)</name>
        <dbReference type="ChEBI" id="CHEBI:18420"/>
        <label>2</label>
    </ligand>
</feature>
<evidence type="ECO:0000256" key="2">
    <source>
        <dbReference type="ARBA" id="ARBA00001946"/>
    </source>
</evidence>
<evidence type="ECO:0000256" key="9">
    <source>
        <dbReference type="PIRSR" id="PIRSR600760-2"/>
    </source>
</evidence>
<evidence type="ECO:0000313" key="11">
    <source>
        <dbReference type="EMBL" id="GLU49044.1"/>
    </source>
</evidence>
<dbReference type="InterPro" id="IPR020583">
    <property type="entry name" value="Inositol_monoP_metal-BS"/>
</dbReference>
<dbReference type="PRINTS" id="PR00377">
    <property type="entry name" value="IMPHPHTASES"/>
</dbReference>
<feature type="binding site" evidence="9">
    <location>
        <position position="89"/>
    </location>
    <ligand>
        <name>Mg(2+)</name>
        <dbReference type="ChEBI" id="CHEBI:18420"/>
        <label>1</label>
        <note>catalytic</note>
    </ligand>
</feature>
<dbReference type="GO" id="GO:0007165">
    <property type="term" value="P:signal transduction"/>
    <property type="evidence" value="ECO:0007669"/>
    <property type="project" value="TreeGrafter"/>
</dbReference>
<evidence type="ECO:0000313" key="12">
    <source>
        <dbReference type="Proteomes" id="UP001165092"/>
    </source>
</evidence>
<comment type="catalytic activity">
    <reaction evidence="7">
        <text>L-histidinol phosphate + H2O = L-histidinol + phosphate</text>
        <dbReference type="Rhea" id="RHEA:14465"/>
        <dbReference type="ChEBI" id="CHEBI:15377"/>
        <dbReference type="ChEBI" id="CHEBI:43474"/>
        <dbReference type="ChEBI" id="CHEBI:57699"/>
        <dbReference type="ChEBI" id="CHEBI:57980"/>
        <dbReference type="EC" id="3.1.3.15"/>
    </reaction>
</comment>
<dbReference type="GO" id="GO:0004401">
    <property type="term" value="F:histidinol-phosphatase activity"/>
    <property type="evidence" value="ECO:0007669"/>
    <property type="project" value="UniProtKB-EC"/>
</dbReference>
<feature type="binding site" evidence="9">
    <location>
        <position position="214"/>
    </location>
    <ligand>
        <name>Mg(2+)</name>
        <dbReference type="ChEBI" id="CHEBI:18420"/>
        <label>1</label>
        <note>catalytic</note>
    </ligand>
</feature>
<dbReference type="AlphaFoldDB" id="A0A9W6P8K9"/>
<dbReference type="CDD" id="cd01639">
    <property type="entry name" value="IMPase"/>
    <property type="match status" value="1"/>
</dbReference>
<evidence type="ECO:0000256" key="7">
    <source>
        <dbReference type="ARBA" id="ARBA00049158"/>
    </source>
</evidence>
<protein>
    <recommendedName>
        <fullName evidence="10">Inositol-1-monophosphatase</fullName>
        <ecNumber evidence="10">3.1.3.25</ecNumber>
    </recommendedName>
</protein>
<dbReference type="InterPro" id="IPR033942">
    <property type="entry name" value="IMPase"/>
</dbReference>
<reference evidence="11" key="1">
    <citation type="submission" date="2023-02" db="EMBL/GenBank/DDBJ databases">
        <title>Nocardiopsis ansamitocini NBRC 112285.</title>
        <authorList>
            <person name="Ichikawa N."/>
            <person name="Sato H."/>
            <person name="Tonouchi N."/>
        </authorList>
    </citation>
    <scope>NUCLEOTIDE SEQUENCE</scope>
    <source>
        <strain evidence="11">NBRC 112285</strain>
    </source>
</reference>
<dbReference type="Pfam" id="PF00459">
    <property type="entry name" value="Inositol_P"/>
    <property type="match status" value="1"/>
</dbReference>
<comment type="cofactor">
    <cofactor evidence="2 9 10">
        <name>Mg(2+)</name>
        <dbReference type="ChEBI" id="CHEBI:18420"/>
    </cofactor>
</comment>
<dbReference type="RefSeq" id="WP_285760499.1">
    <property type="nucleotide sequence ID" value="NZ_BSQG01000005.1"/>
</dbReference>
<keyword evidence="12" id="KW-1185">Reference proteome</keyword>
<dbReference type="EC" id="3.1.3.25" evidence="10"/>
<dbReference type="InterPro" id="IPR000760">
    <property type="entry name" value="Inositol_monophosphatase-like"/>
</dbReference>
<dbReference type="GO" id="GO:0006020">
    <property type="term" value="P:inositol metabolic process"/>
    <property type="evidence" value="ECO:0007669"/>
    <property type="project" value="TreeGrafter"/>
</dbReference>